<dbReference type="RefSeq" id="WP_092470518.1">
    <property type="nucleotide sequence ID" value="NZ_FOOX01000005.1"/>
</dbReference>
<evidence type="ECO:0000256" key="4">
    <source>
        <dbReference type="ARBA" id="ARBA00022691"/>
    </source>
</evidence>
<dbReference type="SUPFAM" id="SSF111342">
    <property type="entry name" value="CbiD-like"/>
    <property type="match status" value="1"/>
</dbReference>
<dbReference type="STRING" id="341036.SAMN05660649_01634"/>
<dbReference type="InterPro" id="IPR002748">
    <property type="entry name" value="CbiD"/>
</dbReference>
<dbReference type="EC" id="2.1.1.195" evidence="5"/>
<keyword evidence="2 5" id="KW-0489">Methyltransferase</keyword>
<dbReference type="PANTHER" id="PTHR35863:SF1">
    <property type="entry name" value="COBALT-PRECORRIN-5B C(1)-METHYLTRANSFERASE"/>
    <property type="match status" value="1"/>
</dbReference>
<evidence type="ECO:0000256" key="1">
    <source>
        <dbReference type="ARBA" id="ARBA00022573"/>
    </source>
</evidence>
<dbReference type="UniPathway" id="UPA00148">
    <property type="reaction ID" value="UER00227"/>
</dbReference>
<dbReference type="Proteomes" id="UP000199337">
    <property type="component" value="Unassembled WGS sequence"/>
</dbReference>
<evidence type="ECO:0000313" key="6">
    <source>
        <dbReference type="EMBL" id="SFG44409.1"/>
    </source>
</evidence>
<keyword evidence="4 5" id="KW-0949">S-adenosyl-L-methionine</keyword>
<gene>
    <name evidence="5" type="primary">cbiD</name>
    <name evidence="6" type="ORF">SAMN05660649_01634</name>
</gene>
<dbReference type="GO" id="GO:0019251">
    <property type="term" value="P:anaerobic cobalamin biosynthetic process"/>
    <property type="evidence" value="ECO:0007669"/>
    <property type="project" value="UniProtKB-UniRule"/>
</dbReference>
<comment type="catalytic activity">
    <reaction evidence="5">
        <text>Co-precorrin-5B + S-adenosyl-L-methionine = Co-precorrin-6A + S-adenosyl-L-homocysteine</text>
        <dbReference type="Rhea" id="RHEA:26285"/>
        <dbReference type="ChEBI" id="CHEBI:57856"/>
        <dbReference type="ChEBI" id="CHEBI:59789"/>
        <dbReference type="ChEBI" id="CHEBI:60063"/>
        <dbReference type="ChEBI" id="CHEBI:60064"/>
        <dbReference type="EC" id="2.1.1.195"/>
    </reaction>
</comment>
<evidence type="ECO:0000256" key="5">
    <source>
        <dbReference type="HAMAP-Rule" id="MF_00787"/>
    </source>
</evidence>
<dbReference type="PANTHER" id="PTHR35863">
    <property type="entry name" value="COBALT-PRECORRIN-5B C(1)-METHYLTRANSFERASE"/>
    <property type="match status" value="1"/>
</dbReference>
<evidence type="ECO:0000256" key="3">
    <source>
        <dbReference type="ARBA" id="ARBA00022679"/>
    </source>
</evidence>
<comment type="similarity">
    <text evidence="5">Belongs to the CbiD family.</text>
</comment>
<reference evidence="7" key="1">
    <citation type="submission" date="2016-10" db="EMBL/GenBank/DDBJ databases">
        <authorList>
            <person name="Varghese N."/>
            <person name="Submissions S."/>
        </authorList>
    </citation>
    <scope>NUCLEOTIDE SEQUENCE [LARGE SCALE GENOMIC DNA]</scope>
    <source>
        <strain evidence="7">DSM 17038</strain>
    </source>
</reference>
<dbReference type="HAMAP" id="MF_00787">
    <property type="entry name" value="CbiD"/>
    <property type="match status" value="1"/>
</dbReference>
<comment type="function">
    <text evidence="5">Catalyzes the methylation of C-1 in cobalt-precorrin-5B to form cobalt-precorrin-6A.</text>
</comment>
<organism evidence="6 7">
    <name type="scientific">Desulfotruncus arcticus DSM 17038</name>
    <dbReference type="NCBI Taxonomy" id="1121424"/>
    <lineage>
        <taxon>Bacteria</taxon>
        <taxon>Bacillati</taxon>
        <taxon>Bacillota</taxon>
        <taxon>Clostridia</taxon>
        <taxon>Eubacteriales</taxon>
        <taxon>Desulfallaceae</taxon>
        <taxon>Desulfotruncus</taxon>
    </lineage>
</organism>
<dbReference type="Gene3D" id="3.30.2110.10">
    <property type="entry name" value="CbiD-like"/>
    <property type="match status" value="1"/>
</dbReference>
<dbReference type="GO" id="GO:0032259">
    <property type="term" value="P:methylation"/>
    <property type="evidence" value="ECO:0007669"/>
    <property type="project" value="UniProtKB-KW"/>
</dbReference>
<dbReference type="EMBL" id="FOOX01000005">
    <property type="protein sequence ID" value="SFG44409.1"/>
    <property type="molecule type" value="Genomic_DNA"/>
</dbReference>
<keyword evidence="1 5" id="KW-0169">Cobalamin biosynthesis</keyword>
<comment type="pathway">
    <text evidence="5">Cofactor biosynthesis; adenosylcobalamin biosynthesis; cob(II)yrinate a,c-diamide from sirohydrochlorin (anaerobic route): step 6/10.</text>
</comment>
<keyword evidence="7" id="KW-1185">Reference proteome</keyword>
<dbReference type="AlphaFoldDB" id="A0A1I2RY04"/>
<dbReference type="PIRSF" id="PIRSF026782">
    <property type="entry name" value="CbiD"/>
    <property type="match status" value="1"/>
</dbReference>
<sequence length="361" mass="37807">MRTGITTGASAAAAAKAAAISLLTNRTPSETAVINPDGKTIKVSIRRYFDVLNGKGAVVLKDGGDDPDITHGLEIMAEVVLSTDSNIIILGGQGVGTVTKPGLQVPVGQPAINPVPQWMIETALKEALPDGQGCLVTISVPDGEKVARRTLNPRLGITGGISILGTTGIVLPMSEEAYKDSLVPLIDVAVAAGLKSVVLTPGRLGAKWAAAHGMPEKAVVEMSNFVGFMLEKCVDRGIEQVLLWGHHGKLIKIAAGIFHTHSKVADARQETYAALAAAHGAAKETVLAIMESLTTEAILEILIKNNLTEIISIAAERASSRAEQYVRGSLKIGTAFLAMNGKILAADQRARLIGGKLGWRI</sequence>
<dbReference type="NCBIfam" id="TIGR00312">
    <property type="entry name" value="cbiD"/>
    <property type="match status" value="1"/>
</dbReference>
<keyword evidence="3 5" id="KW-0808">Transferase</keyword>
<evidence type="ECO:0000256" key="2">
    <source>
        <dbReference type="ARBA" id="ARBA00022603"/>
    </source>
</evidence>
<dbReference type="GO" id="GO:0043780">
    <property type="term" value="F:cobalt-precorrin-5B C1-methyltransferase activity"/>
    <property type="evidence" value="ECO:0007669"/>
    <property type="project" value="RHEA"/>
</dbReference>
<proteinExistence type="inferred from homology"/>
<dbReference type="Pfam" id="PF01888">
    <property type="entry name" value="CbiD"/>
    <property type="match status" value="1"/>
</dbReference>
<dbReference type="InterPro" id="IPR036074">
    <property type="entry name" value="CbiD_sf"/>
</dbReference>
<name>A0A1I2RY04_9FIRM</name>
<protein>
    <recommendedName>
        <fullName evidence="5">Cobalt-precorrin-5B C(1)-methyltransferase</fullName>
        <ecNumber evidence="5">2.1.1.195</ecNumber>
    </recommendedName>
    <alternativeName>
        <fullName evidence="5">Cobalt-precorrin-6A synthase</fullName>
    </alternativeName>
</protein>
<accession>A0A1I2RY04</accession>
<dbReference type="OrthoDB" id="6439987at2"/>
<evidence type="ECO:0000313" key="7">
    <source>
        <dbReference type="Proteomes" id="UP000199337"/>
    </source>
</evidence>